<comment type="caution">
    <text evidence="6">The sequence shown here is derived from an EMBL/GenBank/DDBJ whole genome shotgun (WGS) entry which is preliminary data.</text>
</comment>
<dbReference type="PROSITE" id="PS01360">
    <property type="entry name" value="ZF_MYND_1"/>
    <property type="match status" value="1"/>
</dbReference>
<keyword evidence="1" id="KW-0479">Metal-binding</keyword>
<evidence type="ECO:0000313" key="6">
    <source>
        <dbReference type="EMBL" id="ORY91773.1"/>
    </source>
</evidence>
<evidence type="ECO:0000256" key="2">
    <source>
        <dbReference type="ARBA" id="ARBA00022771"/>
    </source>
</evidence>
<evidence type="ECO:0000259" key="5">
    <source>
        <dbReference type="PROSITE" id="PS50865"/>
    </source>
</evidence>
<evidence type="ECO:0000313" key="7">
    <source>
        <dbReference type="Proteomes" id="UP000193467"/>
    </source>
</evidence>
<keyword evidence="7" id="KW-1185">Reference proteome</keyword>
<evidence type="ECO:0000256" key="4">
    <source>
        <dbReference type="PROSITE-ProRule" id="PRU00134"/>
    </source>
</evidence>
<dbReference type="PROSITE" id="PS50865">
    <property type="entry name" value="ZF_MYND_2"/>
    <property type="match status" value="1"/>
</dbReference>
<dbReference type="Gene3D" id="6.10.140.2220">
    <property type="match status" value="1"/>
</dbReference>
<dbReference type="InterPro" id="IPR002893">
    <property type="entry name" value="Znf_MYND"/>
</dbReference>
<feature type="domain" description="MYND-type" evidence="5">
    <location>
        <begin position="9"/>
        <end position="45"/>
    </location>
</feature>
<organism evidence="6 7">
    <name type="scientific">Leucosporidium creatinivorum</name>
    <dbReference type="NCBI Taxonomy" id="106004"/>
    <lineage>
        <taxon>Eukaryota</taxon>
        <taxon>Fungi</taxon>
        <taxon>Dikarya</taxon>
        <taxon>Basidiomycota</taxon>
        <taxon>Pucciniomycotina</taxon>
        <taxon>Microbotryomycetes</taxon>
        <taxon>Leucosporidiales</taxon>
        <taxon>Leucosporidium</taxon>
    </lineage>
</organism>
<protein>
    <recommendedName>
        <fullName evidence="5">MYND-type domain-containing protein</fullName>
    </recommendedName>
</protein>
<dbReference type="Pfam" id="PF01753">
    <property type="entry name" value="zf-MYND"/>
    <property type="match status" value="1"/>
</dbReference>
<name>A0A1Y2G476_9BASI</name>
<dbReference type="OrthoDB" id="407198at2759"/>
<keyword evidence="2 4" id="KW-0863">Zinc-finger</keyword>
<dbReference type="AlphaFoldDB" id="A0A1Y2G476"/>
<reference evidence="6 7" key="1">
    <citation type="submission" date="2016-07" db="EMBL/GenBank/DDBJ databases">
        <title>Pervasive Adenine N6-methylation of Active Genes in Fungi.</title>
        <authorList>
            <consortium name="DOE Joint Genome Institute"/>
            <person name="Mondo S.J."/>
            <person name="Dannebaum R.O."/>
            <person name="Kuo R.C."/>
            <person name="Labutti K."/>
            <person name="Haridas S."/>
            <person name="Kuo A."/>
            <person name="Salamov A."/>
            <person name="Ahrendt S.R."/>
            <person name="Lipzen A."/>
            <person name="Sullivan W."/>
            <person name="Andreopoulos W.B."/>
            <person name="Clum A."/>
            <person name="Lindquist E."/>
            <person name="Daum C."/>
            <person name="Ramamoorthy G.K."/>
            <person name="Gryganskyi A."/>
            <person name="Culley D."/>
            <person name="Magnuson J.K."/>
            <person name="James T.Y."/>
            <person name="O'Malley M.A."/>
            <person name="Stajich J.E."/>
            <person name="Spatafora J.W."/>
            <person name="Visel A."/>
            <person name="Grigoriev I.V."/>
        </authorList>
    </citation>
    <scope>NUCLEOTIDE SEQUENCE [LARGE SCALE GENOMIC DNA]</scope>
    <source>
        <strain evidence="6 7">62-1032</strain>
    </source>
</reference>
<evidence type="ECO:0000256" key="1">
    <source>
        <dbReference type="ARBA" id="ARBA00022723"/>
    </source>
</evidence>
<dbReference type="SUPFAM" id="SSF144232">
    <property type="entry name" value="HIT/MYND zinc finger-like"/>
    <property type="match status" value="1"/>
</dbReference>
<gene>
    <name evidence="6" type="ORF">BCR35DRAFT_299099</name>
</gene>
<dbReference type="GO" id="GO:0008270">
    <property type="term" value="F:zinc ion binding"/>
    <property type="evidence" value="ECO:0007669"/>
    <property type="project" value="UniProtKB-KW"/>
</dbReference>
<evidence type="ECO:0000256" key="3">
    <source>
        <dbReference type="ARBA" id="ARBA00022833"/>
    </source>
</evidence>
<sequence length="256" mass="29292">MDIFKEKQCVVCGKPTQQACSKCKELYFCSAEHQRVLWSVHKHLCGKKGFSPPLTEAEVEYAVSHPREPLRLDLTAMAMHQNNGKSNYENMRSGPPLLQALVREECCHAQYPGYVPRNAYDPGLAFAFVAQFEHKIYCGAVGPYKDSSLPIIHQLFKAMTYLFRLEEFAKWHVGKPAAGVQKMEDHVERYEFVQQWAVRVQRYLVLVQPRLGGVAINVRELVTMLQGNFERILGGGGPKTEEELLWRVYPHGEHLM</sequence>
<keyword evidence="3" id="KW-0862">Zinc</keyword>
<proteinExistence type="predicted"/>
<dbReference type="EMBL" id="MCGR01000002">
    <property type="protein sequence ID" value="ORY91773.1"/>
    <property type="molecule type" value="Genomic_DNA"/>
</dbReference>
<dbReference type="Proteomes" id="UP000193467">
    <property type="component" value="Unassembled WGS sequence"/>
</dbReference>
<accession>A0A1Y2G476</accession>
<dbReference type="InParanoid" id="A0A1Y2G476"/>